<feature type="transmembrane region" description="Helical" evidence="1">
    <location>
        <begin position="47"/>
        <end position="69"/>
    </location>
</feature>
<gene>
    <name evidence="2" type="ORF">VNO80_07142</name>
</gene>
<reference evidence="2 3" key="1">
    <citation type="submission" date="2024-01" db="EMBL/GenBank/DDBJ databases">
        <title>The genomes of 5 underutilized Papilionoideae crops provide insights into root nodulation and disease resistanc.</title>
        <authorList>
            <person name="Jiang F."/>
        </authorList>
    </citation>
    <scope>NUCLEOTIDE SEQUENCE [LARGE SCALE GENOMIC DNA]</scope>
    <source>
        <strain evidence="2">JINMINGXINNONG_FW02</strain>
        <tissue evidence="2">Leaves</tissue>
    </source>
</reference>
<dbReference type="EMBL" id="JAYMYR010000003">
    <property type="protein sequence ID" value="KAK7373726.1"/>
    <property type="molecule type" value="Genomic_DNA"/>
</dbReference>
<dbReference type="AlphaFoldDB" id="A0AAN9NIQ7"/>
<dbReference type="Proteomes" id="UP001374584">
    <property type="component" value="Unassembled WGS sequence"/>
</dbReference>
<keyword evidence="1" id="KW-0472">Membrane</keyword>
<comment type="caution">
    <text evidence="2">The sequence shown here is derived from an EMBL/GenBank/DDBJ whole genome shotgun (WGS) entry which is preliminary data.</text>
</comment>
<organism evidence="2 3">
    <name type="scientific">Phaseolus coccineus</name>
    <name type="common">Scarlet runner bean</name>
    <name type="synonym">Phaseolus multiflorus</name>
    <dbReference type="NCBI Taxonomy" id="3886"/>
    <lineage>
        <taxon>Eukaryota</taxon>
        <taxon>Viridiplantae</taxon>
        <taxon>Streptophyta</taxon>
        <taxon>Embryophyta</taxon>
        <taxon>Tracheophyta</taxon>
        <taxon>Spermatophyta</taxon>
        <taxon>Magnoliopsida</taxon>
        <taxon>eudicotyledons</taxon>
        <taxon>Gunneridae</taxon>
        <taxon>Pentapetalae</taxon>
        <taxon>rosids</taxon>
        <taxon>fabids</taxon>
        <taxon>Fabales</taxon>
        <taxon>Fabaceae</taxon>
        <taxon>Papilionoideae</taxon>
        <taxon>50 kb inversion clade</taxon>
        <taxon>NPAAA clade</taxon>
        <taxon>indigoferoid/millettioid clade</taxon>
        <taxon>Phaseoleae</taxon>
        <taxon>Phaseolus</taxon>
    </lineage>
</organism>
<proteinExistence type="predicted"/>
<evidence type="ECO:0000313" key="3">
    <source>
        <dbReference type="Proteomes" id="UP001374584"/>
    </source>
</evidence>
<keyword evidence="1" id="KW-0812">Transmembrane</keyword>
<keyword evidence="1" id="KW-1133">Transmembrane helix</keyword>
<evidence type="ECO:0000256" key="1">
    <source>
        <dbReference type="SAM" id="Phobius"/>
    </source>
</evidence>
<protein>
    <submittedName>
        <fullName evidence="2">Uncharacterized protein</fullName>
    </submittedName>
</protein>
<evidence type="ECO:0000313" key="2">
    <source>
        <dbReference type="EMBL" id="KAK7373726.1"/>
    </source>
</evidence>
<keyword evidence="3" id="KW-1185">Reference proteome</keyword>
<name>A0AAN9NIQ7_PHACN</name>
<sequence>MRYSRVGVATIMIHQDVPLYVEHQFTLQELDEREHGSKDHVTEYGRFLIYHLLVGISFDIPHMMFLNLLRMLKKVGEGLDNIAYIALVNRLLCYQSLYNKFSKRFKPVEDNRKKLFFEDSAKEKNKIGNPSAVTLSFAKNNGASNSPFVVRIKHAMEKLMQSNPKRKRASNLRKY</sequence>
<accession>A0AAN9NIQ7</accession>